<keyword evidence="5" id="KW-1185">Reference proteome</keyword>
<dbReference type="Gene3D" id="1.10.1070.20">
    <property type="match status" value="1"/>
</dbReference>
<organism evidence="4 5">
    <name type="scientific">Aromatoleum diolicum</name>
    <dbReference type="NCBI Taxonomy" id="75796"/>
    <lineage>
        <taxon>Bacteria</taxon>
        <taxon>Pseudomonadati</taxon>
        <taxon>Pseudomonadota</taxon>
        <taxon>Betaproteobacteria</taxon>
        <taxon>Rhodocyclales</taxon>
        <taxon>Rhodocyclaceae</taxon>
        <taxon>Aromatoleum</taxon>
    </lineage>
</organism>
<comment type="caution">
    <text evidence="4">The sequence shown here is derived from an EMBL/GenBank/DDBJ whole genome shotgun (WGS) entry which is preliminary data.</text>
</comment>
<dbReference type="RefSeq" id="WP_169258862.1">
    <property type="nucleotide sequence ID" value="NZ_WTVQ01000003.1"/>
</dbReference>
<evidence type="ECO:0000313" key="5">
    <source>
        <dbReference type="Proteomes" id="UP000648984"/>
    </source>
</evidence>
<reference evidence="4 5" key="1">
    <citation type="submission" date="2019-12" db="EMBL/GenBank/DDBJ databases">
        <title>Comparative genomics gives insights into the taxonomy of the Azoarcus-Aromatoleum group and reveals separate origins of nif in the plant-associated Azoarcus and non-plant-associated Aromatoleum sub-groups.</title>
        <authorList>
            <person name="Lafos M."/>
            <person name="Maluk M."/>
            <person name="Batista M."/>
            <person name="Junghare M."/>
            <person name="Carmona M."/>
            <person name="Faoro H."/>
            <person name="Cruz L.M."/>
            <person name="Battistoni F."/>
            <person name="De Souza E."/>
            <person name="Pedrosa F."/>
            <person name="Chen W.-M."/>
            <person name="Poole P.S."/>
            <person name="Dixon R.A."/>
            <person name="James E.K."/>
        </authorList>
    </citation>
    <scope>NUCLEOTIDE SEQUENCE [LARGE SCALE GENOMIC DNA]</scope>
    <source>
        <strain evidence="4 5">22Lin</strain>
    </source>
</reference>
<keyword evidence="2" id="KW-0418">Kinase</keyword>
<evidence type="ECO:0000259" key="3">
    <source>
        <dbReference type="Pfam" id="PF07804"/>
    </source>
</evidence>
<feature type="domain" description="HipA-like C-terminal" evidence="3">
    <location>
        <begin position="27"/>
        <end position="203"/>
    </location>
</feature>
<dbReference type="Pfam" id="PF07804">
    <property type="entry name" value="HipA_C"/>
    <property type="match status" value="1"/>
</dbReference>
<evidence type="ECO:0000313" key="4">
    <source>
        <dbReference type="EMBL" id="NMG73719.1"/>
    </source>
</evidence>
<sequence length="315" mass="36349">MKIAAKKQQKPFDVAGWESDEFEVFPQGARAKSAVKAPETPSEPVLRGGWRYLFKRSKSSYPDQYWGEVIAYRIGCLLGVPVPPAFAAYNSAMGTSAALIEWFYDEAQEGFVLAGDFLQQRKPDFDRDRGTDHNMRDNEVLLSALARSPKRFGVRFSEDWRQWWVDTLLFDALIGNTDRHQDNWGLIFNATSIRLAPAFDNGTSLGHERFISRVAGWRDEDIDRYISKGMHHVRWTVRDALPVREHLRLLDLALGKWPQTREIARRRLDFPKPMLRESIADLVMLAMPIPLTEGRLDFIVRLLSRRFELLQALLE</sequence>
<proteinExistence type="predicted"/>
<dbReference type="EMBL" id="WTVQ01000003">
    <property type="protein sequence ID" value="NMG73719.1"/>
    <property type="molecule type" value="Genomic_DNA"/>
</dbReference>
<keyword evidence="1" id="KW-0808">Transferase</keyword>
<evidence type="ECO:0000256" key="1">
    <source>
        <dbReference type="ARBA" id="ARBA00022679"/>
    </source>
</evidence>
<evidence type="ECO:0000256" key="2">
    <source>
        <dbReference type="ARBA" id="ARBA00022777"/>
    </source>
</evidence>
<accession>A0ABX1Q5T0</accession>
<name>A0ABX1Q5T0_9RHOO</name>
<protein>
    <recommendedName>
        <fullName evidence="3">HipA-like C-terminal domain-containing protein</fullName>
    </recommendedName>
</protein>
<dbReference type="InterPro" id="IPR012893">
    <property type="entry name" value="HipA-like_C"/>
</dbReference>
<dbReference type="Proteomes" id="UP000648984">
    <property type="component" value="Unassembled WGS sequence"/>
</dbReference>
<gene>
    <name evidence="4" type="ORF">GPA25_02990</name>
</gene>